<evidence type="ECO:0000259" key="2">
    <source>
        <dbReference type="SMART" id="SM00528"/>
    </source>
</evidence>
<sequence>MNTYRELLNQLEKLKMEIEVAREQEARLIAERVVELLAESGVIRGSLAQQGRNRRVRVSVKPKYWDPKTGATWSGRGRTPHWLVGKDPEQFRIDHVDDALRRNDESQ</sequence>
<dbReference type="EMBL" id="VZOK01000007">
    <property type="protein sequence ID" value="KAB0639966.1"/>
    <property type="molecule type" value="Genomic_DNA"/>
</dbReference>
<reference evidence="4 5" key="1">
    <citation type="submission" date="2018-08" db="EMBL/GenBank/DDBJ databases">
        <title>Comparative analysis of Burkholderia isolates from Puerto Rico.</title>
        <authorList>
            <person name="Hall C."/>
            <person name="Sahl J."/>
            <person name="Wagner D."/>
        </authorList>
    </citation>
    <scope>NUCLEOTIDE SEQUENCE [LARGE SCALE GENOMIC DNA]</scope>
    <source>
        <strain evidence="4 5">Bp8966</strain>
    </source>
</reference>
<feature type="coiled-coil region" evidence="1">
    <location>
        <begin position="1"/>
        <end position="31"/>
    </location>
</feature>
<dbReference type="AlphaFoldDB" id="A0A6L3N3V4"/>
<dbReference type="EMBL" id="QTPM01000002">
    <property type="protein sequence ID" value="RQY99167.1"/>
    <property type="molecule type" value="Genomic_DNA"/>
</dbReference>
<keyword evidence="1" id="KW-0175">Coiled coil</keyword>
<dbReference type="GeneID" id="93057961"/>
<feature type="domain" description="DNA-binding protein H-NS-like C-terminal" evidence="2">
    <location>
        <begin position="54"/>
        <end position="93"/>
    </location>
</feature>
<dbReference type="InterPro" id="IPR027444">
    <property type="entry name" value="H-NS_C_dom"/>
</dbReference>
<dbReference type="KEGG" id="bstg:WT74_19830"/>
<dbReference type="Proteomes" id="UP000473470">
    <property type="component" value="Unassembled WGS sequence"/>
</dbReference>
<accession>A0A6L3N3V4</accession>
<keyword evidence="5" id="KW-1185">Reference proteome</keyword>
<gene>
    <name evidence="4" type="ORF">DF017_02670</name>
    <name evidence="3" type="ORF">F7R25_06530</name>
</gene>
<evidence type="ECO:0000313" key="5">
    <source>
        <dbReference type="Proteomes" id="UP000281098"/>
    </source>
</evidence>
<name>A0A6L3N3V4_9BURK</name>
<dbReference type="GO" id="GO:0003677">
    <property type="term" value="F:DNA binding"/>
    <property type="evidence" value="ECO:0007669"/>
    <property type="project" value="InterPro"/>
</dbReference>
<dbReference type="Proteomes" id="UP000281098">
    <property type="component" value="Unassembled WGS sequence"/>
</dbReference>
<organism evidence="3 6">
    <name type="scientific">Burkholderia stagnalis</name>
    <dbReference type="NCBI Taxonomy" id="1503054"/>
    <lineage>
        <taxon>Bacteria</taxon>
        <taxon>Pseudomonadati</taxon>
        <taxon>Pseudomonadota</taxon>
        <taxon>Betaproteobacteria</taxon>
        <taxon>Burkholderiales</taxon>
        <taxon>Burkholderiaceae</taxon>
        <taxon>Burkholderia</taxon>
        <taxon>Burkholderia cepacia complex</taxon>
    </lineage>
</organism>
<dbReference type="RefSeq" id="WP_059566807.1">
    <property type="nucleotide sequence ID" value="NZ_CABVPM010000046.1"/>
</dbReference>
<dbReference type="Pfam" id="PF00816">
    <property type="entry name" value="Histone_HNS"/>
    <property type="match status" value="1"/>
</dbReference>
<proteinExistence type="predicted"/>
<comment type="caution">
    <text evidence="3">The sequence shown here is derived from an EMBL/GenBank/DDBJ whole genome shotgun (WGS) entry which is preliminary data.</text>
</comment>
<evidence type="ECO:0000313" key="6">
    <source>
        <dbReference type="Proteomes" id="UP000473470"/>
    </source>
</evidence>
<dbReference type="SUPFAM" id="SSF81273">
    <property type="entry name" value="H-NS histone-like proteins"/>
    <property type="match status" value="1"/>
</dbReference>
<protein>
    <submittedName>
        <fullName evidence="3">H-NS histone family protein</fullName>
    </submittedName>
</protein>
<evidence type="ECO:0000313" key="4">
    <source>
        <dbReference type="EMBL" id="RQY99167.1"/>
    </source>
</evidence>
<evidence type="ECO:0000313" key="3">
    <source>
        <dbReference type="EMBL" id="KAB0639966.1"/>
    </source>
</evidence>
<evidence type="ECO:0000256" key="1">
    <source>
        <dbReference type="SAM" id="Coils"/>
    </source>
</evidence>
<reference evidence="3 6" key="2">
    <citation type="submission" date="2019-09" db="EMBL/GenBank/DDBJ databases">
        <title>Draft genome sequences of 48 bacterial type strains from the CCUG.</title>
        <authorList>
            <person name="Tunovic T."/>
            <person name="Pineiro-Iglesias B."/>
            <person name="Unosson C."/>
            <person name="Inganas E."/>
            <person name="Ohlen M."/>
            <person name="Cardew S."/>
            <person name="Jensie-Markopoulos S."/>
            <person name="Salva-Serra F."/>
            <person name="Jaen-Luchoro D."/>
            <person name="Karlsson R."/>
            <person name="Svensson-Stadler L."/>
            <person name="Chun J."/>
            <person name="Moore E."/>
        </authorList>
    </citation>
    <scope>NUCLEOTIDE SEQUENCE [LARGE SCALE GENOMIC DNA]</scope>
    <source>
        <strain evidence="3 6">CCUG 65686</strain>
    </source>
</reference>
<dbReference type="SMART" id="SM00528">
    <property type="entry name" value="HNS"/>
    <property type="match status" value="1"/>
</dbReference>
<dbReference type="Gene3D" id="4.10.430.30">
    <property type="match status" value="1"/>
</dbReference>